<dbReference type="PANTHER" id="PTHR43420:SF52">
    <property type="entry name" value="N-ACETYLTRANSFERASE YODP"/>
    <property type="match status" value="1"/>
</dbReference>
<dbReference type="Proteomes" id="UP000321301">
    <property type="component" value="Unassembled WGS sequence"/>
</dbReference>
<dbReference type="RefSeq" id="WP_020893695.1">
    <property type="nucleotide sequence ID" value="NZ_BJYV01000003.1"/>
</dbReference>
<keyword evidence="2" id="KW-0012">Acyltransferase</keyword>
<dbReference type="CDD" id="cd04301">
    <property type="entry name" value="NAT_SF"/>
    <property type="match status" value="1"/>
</dbReference>
<evidence type="ECO:0000256" key="1">
    <source>
        <dbReference type="ARBA" id="ARBA00022679"/>
    </source>
</evidence>
<dbReference type="SUPFAM" id="SSF55729">
    <property type="entry name" value="Acyl-CoA N-acyltransferases (Nat)"/>
    <property type="match status" value="1"/>
</dbReference>
<reference evidence="4 5" key="1">
    <citation type="submission" date="2019-07" db="EMBL/GenBank/DDBJ databases">
        <title>Whole genome shotgun sequence of Cyclobacterium qasimii NBRC 106168.</title>
        <authorList>
            <person name="Hosoyama A."/>
            <person name="Uohara A."/>
            <person name="Ohji S."/>
            <person name="Ichikawa N."/>
        </authorList>
    </citation>
    <scope>NUCLEOTIDE SEQUENCE [LARGE SCALE GENOMIC DNA]</scope>
    <source>
        <strain evidence="4 5">NBRC 106168</strain>
    </source>
</reference>
<organism evidence="4 5">
    <name type="scientific">Cyclobacterium qasimii</name>
    <dbReference type="NCBI Taxonomy" id="1350429"/>
    <lineage>
        <taxon>Bacteria</taxon>
        <taxon>Pseudomonadati</taxon>
        <taxon>Bacteroidota</taxon>
        <taxon>Cytophagia</taxon>
        <taxon>Cytophagales</taxon>
        <taxon>Cyclobacteriaceae</taxon>
        <taxon>Cyclobacterium</taxon>
    </lineage>
</organism>
<evidence type="ECO:0000313" key="5">
    <source>
        <dbReference type="Proteomes" id="UP000321301"/>
    </source>
</evidence>
<dbReference type="InterPro" id="IPR050680">
    <property type="entry name" value="YpeA/RimI_acetyltransf"/>
</dbReference>
<evidence type="ECO:0000259" key="3">
    <source>
        <dbReference type="PROSITE" id="PS51186"/>
    </source>
</evidence>
<sequence>MVIRRATKADAEIITEHLFLAMDEILYAFIGMKDKKKAKTFLHYFVEKENNQYSYKNCLVAESEKEVIGSLNIYDGQQLESLREPIIAYIKTHFGIDFNHEEETQEGEYYIDCLGVSEKHRGKGVGTALLKFIIEKYDQKTVGLLVEEGNPNAEKLYLKLGFELVGRKVLAGKKMKHLQLKPKVKE</sequence>
<comment type="caution">
    <text evidence="4">The sequence shown here is derived from an EMBL/GenBank/DDBJ whole genome shotgun (WGS) entry which is preliminary data.</text>
</comment>
<keyword evidence="5" id="KW-1185">Reference proteome</keyword>
<dbReference type="InterPro" id="IPR016181">
    <property type="entry name" value="Acyl_CoA_acyltransferase"/>
</dbReference>
<accession>A0A512C8Z4</accession>
<keyword evidence="1 4" id="KW-0808">Transferase</keyword>
<dbReference type="Pfam" id="PF00583">
    <property type="entry name" value="Acetyltransf_1"/>
    <property type="match status" value="1"/>
</dbReference>
<dbReference type="Gene3D" id="3.40.630.30">
    <property type="match status" value="1"/>
</dbReference>
<dbReference type="GO" id="GO:0016747">
    <property type="term" value="F:acyltransferase activity, transferring groups other than amino-acyl groups"/>
    <property type="evidence" value="ECO:0007669"/>
    <property type="project" value="InterPro"/>
</dbReference>
<evidence type="ECO:0000313" key="4">
    <source>
        <dbReference type="EMBL" id="GEO20674.1"/>
    </source>
</evidence>
<feature type="domain" description="N-acetyltransferase" evidence="3">
    <location>
        <begin position="1"/>
        <end position="185"/>
    </location>
</feature>
<name>A0A512C8Z4_9BACT</name>
<protein>
    <submittedName>
        <fullName evidence="4">N-acetyltransferase</fullName>
    </submittedName>
</protein>
<evidence type="ECO:0000256" key="2">
    <source>
        <dbReference type="ARBA" id="ARBA00023315"/>
    </source>
</evidence>
<dbReference type="AlphaFoldDB" id="A0A512C8Z4"/>
<dbReference type="PANTHER" id="PTHR43420">
    <property type="entry name" value="ACETYLTRANSFERASE"/>
    <property type="match status" value="1"/>
</dbReference>
<dbReference type="PROSITE" id="PS51186">
    <property type="entry name" value="GNAT"/>
    <property type="match status" value="1"/>
</dbReference>
<proteinExistence type="predicted"/>
<dbReference type="EMBL" id="BJYV01000003">
    <property type="protein sequence ID" value="GEO20674.1"/>
    <property type="molecule type" value="Genomic_DNA"/>
</dbReference>
<dbReference type="InterPro" id="IPR000182">
    <property type="entry name" value="GNAT_dom"/>
</dbReference>
<gene>
    <name evidence="4" type="ORF">CQA01_12080</name>
</gene>